<organism evidence="2 3">
    <name type="scientific">Herbaspirillum lusitanum</name>
    <dbReference type="NCBI Taxonomy" id="213312"/>
    <lineage>
        <taxon>Bacteria</taxon>
        <taxon>Pseudomonadati</taxon>
        <taxon>Pseudomonadota</taxon>
        <taxon>Betaproteobacteria</taxon>
        <taxon>Burkholderiales</taxon>
        <taxon>Oxalobacteraceae</taxon>
        <taxon>Herbaspirillum</taxon>
    </lineage>
</organism>
<comment type="caution">
    <text evidence="2">The sequence shown here is derived from an EMBL/GenBank/DDBJ whole genome shotgun (WGS) entry which is preliminary data.</text>
</comment>
<keyword evidence="1" id="KW-0732">Signal</keyword>
<protein>
    <recommendedName>
        <fullName evidence="4">DUF3313 domain-containing protein</fullName>
    </recommendedName>
</protein>
<gene>
    <name evidence="2" type="ORF">PQR62_20400</name>
</gene>
<dbReference type="Proteomes" id="UP001629246">
    <property type="component" value="Unassembled WGS sequence"/>
</dbReference>
<evidence type="ECO:0008006" key="4">
    <source>
        <dbReference type="Google" id="ProtNLM"/>
    </source>
</evidence>
<accession>A0ABW9ACP2</accession>
<feature type="chain" id="PRO_5045892219" description="DUF3313 domain-containing protein" evidence="1">
    <location>
        <begin position="31"/>
        <end position="240"/>
    </location>
</feature>
<dbReference type="EMBL" id="JAQQFM010000009">
    <property type="protein sequence ID" value="MFL9926648.1"/>
    <property type="molecule type" value="Genomic_DNA"/>
</dbReference>
<feature type="signal peptide" evidence="1">
    <location>
        <begin position="1"/>
        <end position="30"/>
    </location>
</feature>
<dbReference type="PROSITE" id="PS51257">
    <property type="entry name" value="PROKAR_LIPOPROTEIN"/>
    <property type="match status" value="1"/>
</dbReference>
<evidence type="ECO:0000313" key="2">
    <source>
        <dbReference type="EMBL" id="MFL9926648.1"/>
    </source>
</evidence>
<proteinExistence type="predicted"/>
<evidence type="ECO:0000256" key="1">
    <source>
        <dbReference type="SAM" id="SignalP"/>
    </source>
</evidence>
<keyword evidence="3" id="KW-1185">Reference proteome</keyword>
<reference evidence="2 3" key="1">
    <citation type="journal article" date="2024" name="Chem. Sci.">
        <title>Discovery of megapolipeptins by genome mining of a Burkholderiales bacteria collection.</title>
        <authorList>
            <person name="Paulo B.S."/>
            <person name="Recchia M.J.J."/>
            <person name="Lee S."/>
            <person name="Fergusson C.H."/>
            <person name="Romanowski S.B."/>
            <person name="Hernandez A."/>
            <person name="Krull N."/>
            <person name="Liu D.Y."/>
            <person name="Cavanagh H."/>
            <person name="Bos A."/>
            <person name="Gray C.A."/>
            <person name="Murphy B.T."/>
            <person name="Linington R.G."/>
            <person name="Eustaquio A.S."/>
        </authorList>
    </citation>
    <scope>NUCLEOTIDE SEQUENCE [LARGE SCALE GENOMIC DNA]</scope>
    <source>
        <strain evidence="2 3">RL21-008-BIB-A</strain>
    </source>
</reference>
<dbReference type="RefSeq" id="WP_408159863.1">
    <property type="nucleotide sequence ID" value="NZ_JAQQFM010000009.1"/>
</dbReference>
<evidence type="ECO:0000313" key="3">
    <source>
        <dbReference type="Proteomes" id="UP001629246"/>
    </source>
</evidence>
<sequence>MSPYRNSVHALKLVVAFAVASGCSMQAAQAQDQQQFVLSSKAYEVTWSDGSWDGKTAWAGVYCGNFPTPERARRMVEGMFNRNSIHLSRVEYDNQIVAALAVSVLPEGRTPESEIGTLADVYKQAEAATGRDLGVVRTMTDFGPTLRLKLKDLAPDTENGPFPLVTGAFYTNPQKPIQSLSVHRIFVRGPDRIEVALFQMAPQPATDKSEAEMTQKLTTMADQMVASVQSCTARLPLRKR</sequence>
<name>A0ABW9ACP2_9BURK</name>